<dbReference type="EMBL" id="CP023322">
    <property type="protein sequence ID" value="ATY59469.1"/>
    <property type="molecule type" value="Genomic_DNA"/>
</dbReference>
<proteinExistence type="predicted"/>
<gene>
    <name evidence="2" type="ORF">A9K55_003380</name>
</gene>
<name>A0A2H4S8N0_CORMI</name>
<dbReference type="OrthoDB" id="4870832at2759"/>
<accession>A0A2H4S8N0</accession>
<organism evidence="2 3">
    <name type="scientific">Cordyceps militaris</name>
    <name type="common">Caterpillar fungus</name>
    <name type="synonym">Clavaria militaris</name>
    <dbReference type="NCBI Taxonomy" id="73501"/>
    <lineage>
        <taxon>Eukaryota</taxon>
        <taxon>Fungi</taxon>
        <taxon>Dikarya</taxon>
        <taxon>Ascomycota</taxon>
        <taxon>Pezizomycotina</taxon>
        <taxon>Sordariomycetes</taxon>
        <taxon>Hypocreomycetidae</taxon>
        <taxon>Hypocreales</taxon>
        <taxon>Cordycipitaceae</taxon>
        <taxon>Cordyceps</taxon>
    </lineage>
</organism>
<feature type="compositionally biased region" description="Basic and acidic residues" evidence="1">
    <location>
        <begin position="528"/>
        <end position="540"/>
    </location>
</feature>
<feature type="region of interest" description="Disordered" evidence="1">
    <location>
        <begin position="50"/>
        <end position="372"/>
    </location>
</feature>
<reference evidence="2 3" key="1">
    <citation type="journal article" date="2017" name="BMC Genomics">
        <title>Chromosome level assembly and secondary metabolite potential of the parasitic fungus Cordyceps militaris.</title>
        <authorList>
            <person name="Kramer G.J."/>
            <person name="Nodwell J.R."/>
        </authorList>
    </citation>
    <scope>NUCLEOTIDE SEQUENCE [LARGE SCALE GENOMIC DNA]</scope>
    <source>
        <strain evidence="2 3">ATCC 34164</strain>
    </source>
</reference>
<dbReference type="Proteomes" id="UP000323067">
    <property type="component" value="Chromosome iv"/>
</dbReference>
<dbReference type="VEuPathDB" id="FungiDB:A9K55_003380"/>
<evidence type="ECO:0000313" key="2">
    <source>
        <dbReference type="EMBL" id="ATY59469.1"/>
    </source>
</evidence>
<sequence>MSQVKNLRAMFESKGDTSPPDSRGRSPTGGSTPASPLPFCAARKQHLLSVQHPSTTRDEYNFVAVEKDGRVGLKRDQSGDSSVSRRRLSNDTEPSLYRTRSKMSTQDDSIRNPASESIPEAPDAAEIEQPSNPAGPADTDSAKPKEAALSKSATPRPTPTASRVAAKPVAPKKEPSSRTVTKPVASTRATGGTAAIKRPAPVKTAANETGFVKPKPKSPTKPVNLPSSLTAPTAASAHKGGASRQPTLTHSASATASKPVKRENPVASRPRPSLGAPPVSKVSQESTSSKRQSHVDEGFLARMMRPTAASSSKTIEKGAPPTPPKKTAPRISNVGAETGRRMSKSPVPNRAASAARPREATSRAEKSLKPATAKTVAKAAAVPAAAAVVATKVLPDSTASKLADRLPNLGTGEPEEDPQQETTNEPEIEPAPVAELDSEVDQHPENVTELEAEPEVEDVVEATVGKEAEAEVKHAAEKETLEEPLEHVEEAETVEDAHPEVEKENEIISIEHIKEPEPASQEEDEDSIEAHAQGELHADEEAVTLEDAALEAAQVETAEEAIEIAEEAEPKHLASFDDVTKTAEPVIGHSAIKEGAVSNGFANNHETESASALPQATETSPQHADKAAADETVIKDGDATA</sequence>
<feature type="compositionally biased region" description="Acidic residues" evidence="1">
    <location>
        <begin position="413"/>
        <end position="428"/>
    </location>
</feature>
<feature type="compositionally biased region" description="Basic and acidic residues" evidence="1">
    <location>
        <begin position="464"/>
        <end position="517"/>
    </location>
</feature>
<feature type="compositionally biased region" description="Basic and acidic residues" evidence="1">
    <location>
        <begin position="55"/>
        <end position="78"/>
    </location>
</feature>
<protein>
    <recommendedName>
        <fullName evidence="4">Mucin-7</fullName>
    </recommendedName>
</protein>
<evidence type="ECO:0000313" key="3">
    <source>
        <dbReference type="Proteomes" id="UP000323067"/>
    </source>
</evidence>
<feature type="compositionally biased region" description="Polar residues" evidence="1">
    <location>
        <begin position="102"/>
        <end position="115"/>
    </location>
</feature>
<feature type="region of interest" description="Disordered" evidence="1">
    <location>
        <begin position="598"/>
        <end position="641"/>
    </location>
</feature>
<evidence type="ECO:0000256" key="1">
    <source>
        <dbReference type="SAM" id="MobiDB-lite"/>
    </source>
</evidence>
<feature type="compositionally biased region" description="Low complexity" evidence="1">
    <location>
        <begin position="220"/>
        <end position="237"/>
    </location>
</feature>
<evidence type="ECO:0008006" key="4">
    <source>
        <dbReference type="Google" id="ProtNLM"/>
    </source>
</evidence>
<feature type="compositionally biased region" description="Acidic residues" evidence="1">
    <location>
        <begin position="448"/>
        <end position="460"/>
    </location>
</feature>
<feature type="region of interest" description="Disordered" evidence="1">
    <location>
        <begin position="395"/>
        <end position="543"/>
    </location>
</feature>
<feature type="compositionally biased region" description="Polar residues" evidence="1">
    <location>
        <begin position="600"/>
        <end position="622"/>
    </location>
</feature>
<feature type="compositionally biased region" description="Polar residues" evidence="1">
    <location>
        <begin position="281"/>
        <end position="290"/>
    </location>
</feature>
<feature type="region of interest" description="Disordered" evidence="1">
    <location>
        <begin position="1"/>
        <end position="38"/>
    </location>
</feature>
<feature type="compositionally biased region" description="Basic and acidic residues" evidence="1">
    <location>
        <begin position="623"/>
        <end position="641"/>
    </location>
</feature>
<dbReference type="AlphaFoldDB" id="A0A2H4S8N0"/>
<feature type="compositionally biased region" description="Polar residues" evidence="1">
    <location>
        <begin position="151"/>
        <end position="161"/>
    </location>
</feature>
<feature type="compositionally biased region" description="Basic and acidic residues" evidence="1">
    <location>
        <begin position="356"/>
        <end position="368"/>
    </location>
</feature>
<feature type="compositionally biased region" description="Polar residues" evidence="1">
    <location>
        <begin position="244"/>
        <end position="256"/>
    </location>
</feature>